<reference evidence="7" key="1">
    <citation type="submission" date="2014-11" db="EMBL/GenBank/DDBJ databases">
        <authorList>
            <person name="Geib S."/>
        </authorList>
    </citation>
    <scope>NUCLEOTIDE SEQUENCE</scope>
</reference>
<dbReference type="Gene3D" id="1.25.40.700">
    <property type="match status" value="1"/>
</dbReference>
<evidence type="ECO:0000313" key="7">
    <source>
        <dbReference type="EMBL" id="JAC97178.1"/>
    </source>
</evidence>
<sequence>MDRSLQQLYTSMPRNSIAGRMRPQAANSRPASPLIKKTGISQGRFSLSARSNPSIIGIRSEFNMVESFGSQLPVLVNEALTFNEKNQNVSVRCAPNGWAWIVHGRRLLIWQYKDTKRTGDSTSPRTPKELLRAQQRRGNAMAQCRELTLPHCDIGHKATLVSVFMGEGQQMASCVAVSPTGDVRYWPSIAHDGSSVDVNGILDGQEFDQMLNMPHQQGYLLVTTTCSLVLLQLQLVNGRNVLQHKTIRQPAGFLGGIGKKFSIIMGMNSGGDKENKFVGIACEGGTSGEAFVTVLADRWFQRWRLSNAGTVEQMLYEDSEIIRKIRDEFQHKFWNVRDNLDINLHLLDMHINNGKIYVLGGAVNTAHAPQIHYGVAIITSEAEAMKLQNFIPLKLAQFYNLGTEKECHNLRFIVTTTHLFFYTDKYIYPLNLSNPAIAEMEAEKIEFHLQDDRILNAAICGQLPLFFSRTHGLVCVTPGDFDTIEFMNSSYSFGPNANTAADLNNLSSLAIDQSALYNSSQINESNLYVFDLDPDAMYNEFKDEVSQLKAAFIYRLKHNNNMSNTILNELLRNMSENQAASTGSADANQLDRIVITIAEDLAEDLPAADPRWEQLWTEAGHSNKHALGSSSSLQILTQLKEKSLALRHFVEFLHNTGIWEKLDAVPSGGGSVVKPTSYILADINEKLVAAIALRGIQSKYTKIIDEAINRVVATWQENPYGNLTAQDIFYVRICKFQEIFQALSDLLDSRIESQQQSTSLAMLISDINSIVLHIIGEIMGSREHNATLYTLPQDKANVHEYLPWTAMSGSVGLRDTLSHLIDTSVRYGAHCTNEPELKQRLYRQIYEIIDAILDGRKNYLESVHDSEKYNVLLQQFESQRRELISILIDDEQYEYAAKLAEKYLDFQSLVIICDETKNQDRLDGYIKKFEEYDFSQFAINWHLRQNRQGEVFERFKGNQAALSQFMRDHPTLGWIQLVFNGDFERAAKILLQLAQNETEFVQRKKSMLSLAKLAAFASADSDLAIQLESINAELNIIDYQEQLSEPLMQNYGYDVENPKVLKVEEMINLFISEENETVNEFEFRKALELLNYIDEPYDVRHKIWSAAILRDNWTAYDTNNAVDYLQNLLFFKLVEVCHLMDGDCETFLPPMEDFLNSAELGDLVHNTSFQYLFKLTYEYISDAFKKPTETNMEL</sequence>
<dbReference type="Pfam" id="PF08801">
    <property type="entry name" value="Nucleoporin_N"/>
    <property type="match status" value="1"/>
</dbReference>
<keyword evidence="4" id="KW-0539">Nucleus</keyword>
<dbReference type="GO" id="GO:0006606">
    <property type="term" value="P:protein import into nucleus"/>
    <property type="evidence" value="ECO:0007669"/>
    <property type="project" value="TreeGrafter"/>
</dbReference>
<comment type="subcellular location">
    <subcellularLocation>
        <location evidence="1">Nucleus</location>
    </subcellularLocation>
</comment>
<dbReference type="GO" id="GO:0000972">
    <property type="term" value="P:transcription-dependent tethering of RNA polymerase II gene DNA at nuclear periphery"/>
    <property type="evidence" value="ECO:0007669"/>
    <property type="project" value="TreeGrafter"/>
</dbReference>
<dbReference type="GO" id="GO:0016973">
    <property type="term" value="P:poly(A)+ mRNA export from nucleus"/>
    <property type="evidence" value="ECO:0007669"/>
    <property type="project" value="TreeGrafter"/>
</dbReference>
<evidence type="ECO:0000256" key="3">
    <source>
        <dbReference type="ARBA" id="ARBA00022448"/>
    </source>
</evidence>
<organism evidence="7">
    <name type="scientific">Zeugodacus cucurbitae</name>
    <name type="common">Melon fruit fly</name>
    <name type="synonym">Bactrocera cucurbitae</name>
    <dbReference type="NCBI Taxonomy" id="28588"/>
    <lineage>
        <taxon>Eukaryota</taxon>
        <taxon>Metazoa</taxon>
        <taxon>Ecdysozoa</taxon>
        <taxon>Arthropoda</taxon>
        <taxon>Hexapoda</taxon>
        <taxon>Insecta</taxon>
        <taxon>Pterygota</taxon>
        <taxon>Neoptera</taxon>
        <taxon>Endopterygota</taxon>
        <taxon>Diptera</taxon>
        <taxon>Brachycera</taxon>
        <taxon>Muscomorpha</taxon>
        <taxon>Tephritoidea</taxon>
        <taxon>Tephritidae</taxon>
        <taxon>Zeugodacus</taxon>
        <taxon>Zeugodacus</taxon>
    </lineage>
</organism>
<dbReference type="PANTHER" id="PTHR13405:SF11">
    <property type="entry name" value="NUCLEAR PORE COMPLEX PROTEIN NUP133"/>
    <property type="match status" value="1"/>
</dbReference>
<evidence type="ECO:0000256" key="4">
    <source>
        <dbReference type="ARBA" id="ARBA00023242"/>
    </source>
</evidence>
<dbReference type="AlphaFoldDB" id="A0A0A1WDU8"/>
<gene>
    <name evidence="7" type="primary">Nup133</name>
    <name evidence="7" type="ORF">g.16717</name>
</gene>
<dbReference type="InterPro" id="IPR015943">
    <property type="entry name" value="WD40/YVTN_repeat-like_dom_sf"/>
</dbReference>
<keyword evidence="3" id="KW-0813">Transport</keyword>
<name>A0A0A1WDU8_ZEUCU</name>
<feature type="region of interest" description="Disordered" evidence="5">
    <location>
        <begin position="12"/>
        <end position="35"/>
    </location>
</feature>
<dbReference type="GO" id="GO:0017056">
    <property type="term" value="F:structural constituent of nuclear pore"/>
    <property type="evidence" value="ECO:0007669"/>
    <property type="project" value="InterPro"/>
</dbReference>
<dbReference type="OrthoDB" id="103454at2759"/>
<evidence type="ECO:0000256" key="1">
    <source>
        <dbReference type="ARBA" id="ARBA00004123"/>
    </source>
</evidence>
<evidence type="ECO:0000259" key="6">
    <source>
        <dbReference type="Pfam" id="PF08801"/>
    </source>
</evidence>
<comment type="similarity">
    <text evidence="2">Belongs to the nucleoporin Nup133 family.</text>
</comment>
<dbReference type="PANTHER" id="PTHR13405">
    <property type="entry name" value="NUCLEAR PORE COMPLEX PROTEIN NUP133"/>
    <property type="match status" value="1"/>
</dbReference>
<dbReference type="CTD" id="55746"/>
<dbReference type="EMBL" id="GBXI01017113">
    <property type="protein sequence ID" value="JAC97178.1"/>
    <property type="molecule type" value="Transcribed_RNA"/>
</dbReference>
<evidence type="ECO:0000256" key="5">
    <source>
        <dbReference type="SAM" id="MobiDB-lite"/>
    </source>
</evidence>
<dbReference type="GeneID" id="105216367"/>
<dbReference type="GO" id="GO:0031080">
    <property type="term" value="C:nuclear pore outer ring"/>
    <property type="evidence" value="ECO:0007669"/>
    <property type="project" value="TreeGrafter"/>
</dbReference>
<dbReference type="InterPro" id="IPR037624">
    <property type="entry name" value="Nup133-like"/>
</dbReference>
<proteinExistence type="inferred from homology"/>
<dbReference type="Gene3D" id="1.20.58.1380">
    <property type="match status" value="1"/>
</dbReference>
<dbReference type="FunFam" id="1.20.58.1380:FF:000002">
    <property type="entry name" value="Nup133"/>
    <property type="match status" value="1"/>
</dbReference>
<dbReference type="Gene3D" id="2.130.10.10">
    <property type="entry name" value="YVTN repeat-like/Quinoprotein amine dehydrogenase"/>
    <property type="match status" value="1"/>
</dbReference>
<dbReference type="SUPFAM" id="SSF117289">
    <property type="entry name" value="Nucleoporin domain"/>
    <property type="match status" value="1"/>
</dbReference>
<dbReference type="InterPro" id="IPR014908">
    <property type="entry name" value="Nucleoporin_Nup133/Nup155_N"/>
</dbReference>
<reference evidence="7" key="2">
    <citation type="journal article" date="2015" name="Gigascience">
        <title>Reconstructing a comprehensive transcriptome assembly of a white-pupal translocated strain of the pest fruit fly Bactrocera cucurbitae.</title>
        <authorList>
            <person name="Sim S.B."/>
            <person name="Calla B."/>
            <person name="Hall B."/>
            <person name="DeRego T."/>
            <person name="Geib S.M."/>
        </authorList>
    </citation>
    <scope>NUCLEOTIDE SEQUENCE</scope>
</reference>
<evidence type="ECO:0000256" key="2">
    <source>
        <dbReference type="ARBA" id="ARBA00005569"/>
    </source>
</evidence>
<protein>
    <submittedName>
        <fullName evidence="7">Nuclear pore complex protein Nup133</fullName>
    </submittedName>
</protein>
<feature type="domain" description="Nucleoporin Nup133/Nup155-like N-terminal" evidence="6">
    <location>
        <begin position="68"/>
        <end position="437"/>
    </location>
</feature>
<accession>A0A0A1WDU8</accession>